<dbReference type="EC" id="1.6.99.-" evidence="3"/>
<dbReference type="EC" id="1.-.-.-" evidence="3"/>
<sequence length="173" mass="20649">MKKTLVIFAHPYFEYSTANVELIKAYEKTDNIYFKDLYEEYPDFHIATFRERKRIRDFERLIFHFPLIWFGLPPLLKLWIDEVFDMKWITEDEHPLLNKDAIIVVTAGGKEENYTENSLYETTISNLLKTLTLSLKVNNIEVKEIIAIHNADELEEKELGKLREFIHKKIQIP</sequence>
<organism evidence="3 4">
    <name type="scientific">Kaistella montana</name>
    <dbReference type="NCBI Taxonomy" id="1849733"/>
    <lineage>
        <taxon>Bacteria</taxon>
        <taxon>Pseudomonadati</taxon>
        <taxon>Bacteroidota</taxon>
        <taxon>Flavobacteriia</taxon>
        <taxon>Flavobacteriales</taxon>
        <taxon>Weeksellaceae</taxon>
        <taxon>Chryseobacterium group</taxon>
        <taxon>Kaistella</taxon>
    </lineage>
</organism>
<feature type="domain" description="Flavodoxin-like fold" evidence="2">
    <location>
        <begin position="2"/>
        <end position="158"/>
    </location>
</feature>
<dbReference type="InterPro" id="IPR003680">
    <property type="entry name" value="Flavodoxin_fold"/>
</dbReference>
<dbReference type="InterPro" id="IPR046980">
    <property type="entry name" value="KefG/KefF"/>
</dbReference>
<dbReference type="InterPro" id="IPR029039">
    <property type="entry name" value="Flavoprotein-like_sf"/>
</dbReference>
<accession>A0ABW5KAP7</accession>
<dbReference type="PANTHER" id="PTHR47307">
    <property type="entry name" value="GLUTATHIONE-REGULATED POTASSIUM-EFFLUX SYSTEM ANCILLARY PROTEIN KEFG"/>
    <property type="match status" value="1"/>
</dbReference>
<dbReference type="EMBL" id="JBHULG010000007">
    <property type="protein sequence ID" value="MFD2546002.1"/>
    <property type="molecule type" value="Genomic_DNA"/>
</dbReference>
<dbReference type="SUPFAM" id="SSF52218">
    <property type="entry name" value="Flavoproteins"/>
    <property type="match status" value="1"/>
</dbReference>
<gene>
    <name evidence="3" type="ORF">ACFSO8_11080</name>
</gene>
<evidence type="ECO:0000256" key="1">
    <source>
        <dbReference type="ARBA" id="ARBA00023002"/>
    </source>
</evidence>
<comment type="caution">
    <text evidence="3">The sequence shown here is derived from an EMBL/GenBank/DDBJ whole genome shotgun (WGS) entry which is preliminary data.</text>
</comment>
<keyword evidence="4" id="KW-1185">Reference proteome</keyword>
<evidence type="ECO:0000259" key="2">
    <source>
        <dbReference type="Pfam" id="PF02525"/>
    </source>
</evidence>
<evidence type="ECO:0000313" key="4">
    <source>
        <dbReference type="Proteomes" id="UP001597394"/>
    </source>
</evidence>
<dbReference type="Pfam" id="PF02525">
    <property type="entry name" value="Flavodoxin_2"/>
    <property type="match status" value="1"/>
</dbReference>
<reference evidence="4" key="1">
    <citation type="journal article" date="2019" name="Int. J. Syst. Evol. Microbiol.">
        <title>The Global Catalogue of Microorganisms (GCM) 10K type strain sequencing project: providing services to taxonomists for standard genome sequencing and annotation.</title>
        <authorList>
            <consortium name="The Broad Institute Genomics Platform"/>
            <consortium name="The Broad Institute Genome Sequencing Center for Infectious Disease"/>
            <person name="Wu L."/>
            <person name="Ma J."/>
        </authorList>
    </citation>
    <scope>NUCLEOTIDE SEQUENCE [LARGE SCALE GENOMIC DNA]</scope>
    <source>
        <strain evidence="4">KCTC 52204</strain>
    </source>
</reference>
<dbReference type="Proteomes" id="UP001597394">
    <property type="component" value="Unassembled WGS sequence"/>
</dbReference>
<dbReference type="RefSeq" id="WP_255930868.1">
    <property type="nucleotide sequence ID" value="NZ_JANFQP010000003.1"/>
</dbReference>
<dbReference type="Gene3D" id="3.40.50.360">
    <property type="match status" value="1"/>
</dbReference>
<dbReference type="GO" id="GO:0016491">
    <property type="term" value="F:oxidoreductase activity"/>
    <property type="evidence" value="ECO:0007669"/>
    <property type="project" value="UniProtKB-KW"/>
</dbReference>
<name>A0ABW5KAP7_9FLAO</name>
<evidence type="ECO:0000313" key="3">
    <source>
        <dbReference type="EMBL" id="MFD2546002.1"/>
    </source>
</evidence>
<dbReference type="PANTHER" id="PTHR47307:SF1">
    <property type="entry name" value="GLUTATHIONE-REGULATED POTASSIUM-EFFLUX SYSTEM ANCILLARY PROTEIN KEFG"/>
    <property type="match status" value="1"/>
</dbReference>
<proteinExistence type="predicted"/>
<keyword evidence="1 3" id="KW-0560">Oxidoreductase</keyword>
<protein>
    <submittedName>
        <fullName evidence="3">NAD(P)H-dependent oxidoreductase</fullName>
        <ecNumber evidence="3">1.-.-.-</ecNumber>
        <ecNumber evidence="3">1.6.99.-</ecNumber>
    </submittedName>
</protein>